<accession>A0A5C5XPW0</accession>
<keyword evidence="3" id="KW-1185">Reference proteome</keyword>
<evidence type="ECO:0000256" key="1">
    <source>
        <dbReference type="SAM" id="MobiDB-lite"/>
    </source>
</evidence>
<dbReference type="EMBL" id="SJPL01000005">
    <property type="protein sequence ID" value="TWT64914.1"/>
    <property type="molecule type" value="Genomic_DNA"/>
</dbReference>
<reference evidence="2 3" key="1">
    <citation type="submission" date="2019-02" db="EMBL/GenBank/DDBJ databases">
        <title>Deep-cultivation of Planctomycetes and their phenomic and genomic characterization uncovers novel biology.</title>
        <authorList>
            <person name="Wiegand S."/>
            <person name="Jogler M."/>
            <person name="Boedeker C."/>
            <person name="Pinto D."/>
            <person name="Vollmers J."/>
            <person name="Rivas-Marin E."/>
            <person name="Kohn T."/>
            <person name="Peeters S.H."/>
            <person name="Heuer A."/>
            <person name="Rast P."/>
            <person name="Oberbeckmann S."/>
            <person name="Bunk B."/>
            <person name="Jeske O."/>
            <person name="Meyerdierks A."/>
            <person name="Storesund J.E."/>
            <person name="Kallscheuer N."/>
            <person name="Luecker S."/>
            <person name="Lage O.M."/>
            <person name="Pohl T."/>
            <person name="Merkel B.J."/>
            <person name="Hornburger P."/>
            <person name="Mueller R.-W."/>
            <person name="Bruemmer F."/>
            <person name="Labrenz M."/>
            <person name="Spormann A.M."/>
            <person name="Op Den Camp H."/>
            <person name="Overmann J."/>
            <person name="Amann R."/>
            <person name="Jetten M.S.M."/>
            <person name="Mascher T."/>
            <person name="Medema M.H."/>
            <person name="Devos D.P."/>
            <person name="Kaster A.-K."/>
            <person name="Ovreas L."/>
            <person name="Rohde M."/>
            <person name="Galperin M.Y."/>
            <person name="Jogler C."/>
        </authorList>
    </citation>
    <scope>NUCLEOTIDE SEQUENCE [LARGE SCALE GENOMIC DNA]</scope>
    <source>
        <strain evidence="2 3">Pan14r</strain>
    </source>
</reference>
<name>A0A5C5XPW0_9PLAN</name>
<evidence type="ECO:0000313" key="2">
    <source>
        <dbReference type="EMBL" id="TWT64914.1"/>
    </source>
</evidence>
<dbReference type="Proteomes" id="UP000317238">
    <property type="component" value="Unassembled WGS sequence"/>
</dbReference>
<dbReference type="RefSeq" id="WP_146441100.1">
    <property type="nucleotide sequence ID" value="NZ_SJPL01000005.1"/>
</dbReference>
<protein>
    <submittedName>
        <fullName evidence="2">Uncharacterized protein</fullName>
    </submittedName>
</protein>
<gene>
    <name evidence="2" type="ORF">Pan14r_54840</name>
</gene>
<comment type="caution">
    <text evidence="2">The sequence shown here is derived from an EMBL/GenBank/DDBJ whole genome shotgun (WGS) entry which is preliminary data.</text>
</comment>
<proteinExistence type="predicted"/>
<sequence>MEEKPPKSSFSILSLLLFVALCATCTALYLSNQKNVAVQQQLKVLLQTTDHMEVSDPSLFHYRRLPQPAPLVFQYQIAVPRNTTLELKVTAGNNANSNKTATIFNTDLIGPRDDNLTPEQYKITVYIQNTDKGYRVGCESSAGGGASSWTSTGRLDWLDDLEGTNNLQNPPPSFKSPVQTSDPSKPIGLYYLSENSATISGLVQTKENPNTLLISVGPKSPTQ</sequence>
<organism evidence="2 3">
    <name type="scientific">Crateriforma conspicua</name>
    <dbReference type="NCBI Taxonomy" id="2527996"/>
    <lineage>
        <taxon>Bacteria</taxon>
        <taxon>Pseudomonadati</taxon>
        <taxon>Planctomycetota</taxon>
        <taxon>Planctomycetia</taxon>
        <taxon>Planctomycetales</taxon>
        <taxon>Planctomycetaceae</taxon>
        <taxon>Crateriforma</taxon>
    </lineage>
</organism>
<dbReference type="AlphaFoldDB" id="A0A5C5XPW0"/>
<evidence type="ECO:0000313" key="3">
    <source>
        <dbReference type="Proteomes" id="UP000317238"/>
    </source>
</evidence>
<feature type="region of interest" description="Disordered" evidence="1">
    <location>
        <begin position="160"/>
        <end position="181"/>
    </location>
</feature>